<dbReference type="AlphaFoldDB" id="A0A5P1EA98"/>
<evidence type="ECO:0000313" key="2">
    <source>
        <dbReference type="Proteomes" id="UP000243459"/>
    </source>
</evidence>
<dbReference type="Gramene" id="ONK58377">
    <property type="protein sequence ID" value="ONK58377"/>
    <property type="gene ID" value="A4U43_C09F11620"/>
</dbReference>
<dbReference type="EMBL" id="CM007389">
    <property type="protein sequence ID" value="ONK58377.1"/>
    <property type="molecule type" value="Genomic_DNA"/>
</dbReference>
<organism evidence="1 2">
    <name type="scientific">Asparagus officinalis</name>
    <name type="common">Garden asparagus</name>
    <dbReference type="NCBI Taxonomy" id="4686"/>
    <lineage>
        <taxon>Eukaryota</taxon>
        <taxon>Viridiplantae</taxon>
        <taxon>Streptophyta</taxon>
        <taxon>Embryophyta</taxon>
        <taxon>Tracheophyta</taxon>
        <taxon>Spermatophyta</taxon>
        <taxon>Magnoliopsida</taxon>
        <taxon>Liliopsida</taxon>
        <taxon>Asparagales</taxon>
        <taxon>Asparagaceae</taxon>
        <taxon>Asparagoideae</taxon>
        <taxon>Asparagus</taxon>
    </lineage>
</organism>
<dbReference type="Proteomes" id="UP000243459">
    <property type="component" value="Chromosome 9"/>
</dbReference>
<evidence type="ECO:0000313" key="1">
    <source>
        <dbReference type="EMBL" id="ONK58377.1"/>
    </source>
</evidence>
<protein>
    <submittedName>
        <fullName evidence="1">Uncharacterized protein</fullName>
    </submittedName>
</protein>
<accession>A0A5P1EA98</accession>
<name>A0A5P1EA98_ASPOF</name>
<reference evidence="2" key="1">
    <citation type="journal article" date="2017" name="Nat. Commun.">
        <title>The asparagus genome sheds light on the origin and evolution of a young Y chromosome.</title>
        <authorList>
            <person name="Harkess A."/>
            <person name="Zhou J."/>
            <person name="Xu C."/>
            <person name="Bowers J.E."/>
            <person name="Van der Hulst R."/>
            <person name="Ayyampalayam S."/>
            <person name="Mercati F."/>
            <person name="Riccardi P."/>
            <person name="McKain M.R."/>
            <person name="Kakrana A."/>
            <person name="Tang H."/>
            <person name="Ray J."/>
            <person name="Groenendijk J."/>
            <person name="Arikit S."/>
            <person name="Mathioni S.M."/>
            <person name="Nakano M."/>
            <person name="Shan H."/>
            <person name="Telgmann-Rauber A."/>
            <person name="Kanno A."/>
            <person name="Yue Z."/>
            <person name="Chen H."/>
            <person name="Li W."/>
            <person name="Chen Y."/>
            <person name="Xu X."/>
            <person name="Zhang Y."/>
            <person name="Luo S."/>
            <person name="Chen H."/>
            <person name="Gao J."/>
            <person name="Mao Z."/>
            <person name="Pires J.C."/>
            <person name="Luo M."/>
            <person name="Kudrna D."/>
            <person name="Wing R.A."/>
            <person name="Meyers B.C."/>
            <person name="Yi K."/>
            <person name="Kong H."/>
            <person name="Lavrijsen P."/>
            <person name="Sunseri F."/>
            <person name="Falavigna A."/>
            <person name="Ye Y."/>
            <person name="Leebens-Mack J.H."/>
            <person name="Chen G."/>
        </authorList>
    </citation>
    <scope>NUCLEOTIDE SEQUENCE [LARGE SCALE GENOMIC DNA]</scope>
    <source>
        <strain evidence="2">cv. DH0086</strain>
    </source>
</reference>
<proteinExistence type="predicted"/>
<keyword evidence="2" id="KW-1185">Reference proteome</keyword>
<gene>
    <name evidence="1" type="ORF">A4U43_C09F11620</name>
</gene>
<sequence length="81" mass="9121">MDLPLGVLDNGNFVNKNILNNKTQMQAYDIEFIELLLAKAAIMLQGAHLSTIFSVREIIPHKAGHGEVLEELEGDLTFYHR</sequence>